<dbReference type="Pfam" id="PF02931">
    <property type="entry name" value="Neur_chan_LBD"/>
    <property type="match status" value="1"/>
</dbReference>
<keyword evidence="8 11" id="KW-0406">Ion transport</keyword>
<evidence type="ECO:0000256" key="6">
    <source>
        <dbReference type="ARBA" id="ARBA00022729"/>
    </source>
</evidence>
<dbReference type="PROSITE" id="PS00236">
    <property type="entry name" value="NEUROTR_ION_CHANNEL"/>
    <property type="match status" value="1"/>
</dbReference>
<evidence type="ECO:0000256" key="4">
    <source>
        <dbReference type="ARBA" id="ARBA00022475"/>
    </source>
</evidence>
<accession>A0ABM0MZQ0</accession>
<organism evidence="14 15">
    <name type="scientific">Saccoglossus kowalevskii</name>
    <name type="common">Acorn worm</name>
    <dbReference type="NCBI Taxonomy" id="10224"/>
    <lineage>
        <taxon>Eukaryota</taxon>
        <taxon>Metazoa</taxon>
        <taxon>Hemichordata</taxon>
        <taxon>Enteropneusta</taxon>
        <taxon>Harrimaniidae</taxon>
        <taxon>Saccoglossus</taxon>
    </lineage>
</organism>
<comment type="similarity">
    <text evidence="11">Belongs to the ligand-gated ion channel (TC 1.A.9) family.</text>
</comment>
<keyword evidence="3 11" id="KW-0813">Transport</keyword>
<dbReference type="SUPFAM" id="SSF63712">
    <property type="entry name" value="Nicotinic receptor ligand binding domain-like"/>
    <property type="match status" value="1"/>
</dbReference>
<dbReference type="Gene3D" id="2.70.170.10">
    <property type="entry name" value="Neurotransmitter-gated ion-channel ligand-binding domain"/>
    <property type="match status" value="1"/>
</dbReference>
<keyword evidence="6" id="KW-0732">Signal</keyword>
<proteinExistence type="inferred from homology"/>
<feature type="transmembrane region" description="Helical" evidence="11">
    <location>
        <begin position="309"/>
        <end position="329"/>
    </location>
</feature>
<keyword evidence="14" id="KW-1185">Reference proteome</keyword>
<comment type="subcellular location">
    <subcellularLocation>
        <location evidence="2">Cell membrane</location>
    </subcellularLocation>
    <subcellularLocation>
        <location evidence="1">Membrane</location>
        <topology evidence="1">Multi-pass membrane protein</topology>
    </subcellularLocation>
</comment>
<evidence type="ECO:0000256" key="11">
    <source>
        <dbReference type="RuleBase" id="RU000687"/>
    </source>
</evidence>
<dbReference type="InterPro" id="IPR018000">
    <property type="entry name" value="Neurotransmitter_ion_chnl_CS"/>
</dbReference>
<evidence type="ECO:0000256" key="7">
    <source>
        <dbReference type="ARBA" id="ARBA00022989"/>
    </source>
</evidence>
<evidence type="ECO:0000313" key="14">
    <source>
        <dbReference type="Proteomes" id="UP000694865"/>
    </source>
</evidence>
<keyword evidence="7 11" id="KW-1133">Transmembrane helix</keyword>
<evidence type="ECO:0000256" key="10">
    <source>
        <dbReference type="ARBA" id="ARBA00023303"/>
    </source>
</evidence>
<evidence type="ECO:0000256" key="8">
    <source>
        <dbReference type="ARBA" id="ARBA00023065"/>
    </source>
</evidence>
<feature type="domain" description="Neurotransmitter-gated ion-channel transmembrane" evidence="13">
    <location>
        <begin position="145"/>
        <end position="240"/>
    </location>
</feature>
<dbReference type="PRINTS" id="PR00252">
    <property type="entry name" value="NRIONCHANNEL"/>
</dbReference>
<name>A0ABM0MZQ0_SACKO</name>
<comment type="caution">
    <text evidence="11">Lacks conserved residue(s) required for the propagation of feature annotation.</text>
</comment>
<gene>
    <name evidence="15" type="primary">LOC102805498</name>
</gene>
<evidence type="ECO:0000313" key="15">
    <source>
        <dbReference type="RefSeq" id="XP_006825491.1"/>
    </source>
</evidence>
<keyword evidence="10 11" id="KW-0407">Ion channel</keyword>
<dbReference type="InterPro" id="IPR036734">
    <property type="entry name" value="Neur_chan_lig-bd_sf"/>
</dbReference>
<reference evidence="15" key="1">
    <citation type="submission" date="2025-08" db="UniProtKB">
        <authorList>
            <consortium name="RefSeq"/>
        </authorList>
    </citation>
    <scope>IDENTIFICATION</scope>
    <source>
        <tissue evidence="15">Testes</tissue>
    </source>
</reference>
<dbReference type="PRINTS" id="PR00253">
    <property type="entry name" value="GABAARECEPTR"/>
</dbReference>
<dbReference type="InterPro" id="IPR006202">
    <property type="entry name" value="Neur_chan_lig-bd"/>
</dbReference>
<feature type="transmembrane region" description="Helical" evidence="11">
    <location>
        <begin position="139"/>
        <end position="161"/>
    </location>
</feature>
<dbReference type="InterPro" id="IPR006029">
    <property type="entry name" value="Neurotrans-gated_channel_TM"/>
</dbReference>
<dbReference type="PANTHER" id="PTHR18945">
    <property type="entry name" value="NEUROTRANSMITTER GATED ION CHANNEL"/>
    <property type="match status" value="1"/>
</dbReference>
<dbReference type="InterPro" id="IPR038050">
    <property type="entry name" value="Neuro_actylchol_rec"/>
</dbReference>
<dbReference type="CDD" id="cd19049">
    <property type="entry name" value="LGIC_TM_anion"/>
    <property type="match status" value="1"/>
</dbReference>
<evidence type="ECO:0000259" key="13">
    <source>
        <dbReference type="Pfam" id="PF02932"/>
    </source>
</evidence>
<dbReference type="RefSeq" id="XP_006825491.1">
    <property type="nucleotide sequence ID" value="XM_006825428.1"/>
</dbReference>
<evidence type="ECO:0000256" key="3">
    <source>
        <dbReference type="ARBA" id="ARBA00022448"/>
    </source>
</evidence>
<dbReference type="InterPro" id="IPR006201">
    <property type="entry name" value="Neur_channel"/>
</dbReference>
<dbReference type="InterPro" id="IPR036719">
    <property type="entry name" value="Neuro-gated_channel_TM_sf"/>
</dbReference>
<keyword evidence="5 11" id="KW-0812">Transmembrane</keyword>
<evidence type="ECO:0000256" key="5">
    <source>
        <dbReference type="ARBA" id="ARBA00022692"/>
    </source>
</evidence>
<feature type="domain" description="Neurotransmitter-gated ion-channel ligand-binding" evidence="12">
    <location>
        <begin position="7"/>
        <end position="136"/>
    </location>
</feature>
<evidence type="ECO:0000256" key="1">
    <source>
        <dbReference type="ARBA" id="ARBA00004141"/>
    </source>
</evidence>
<protein>
    <submittedName>
        <fullName evidence="15">Glycine receptor subunit alpha-4-like</fullName>
    </submittedName>
</protein>
<keyword evidence="4" id="KW-1003">Cell membrane</keyword>
<feature type="transmembrane region" description="Helical" evidence="11">
    <location>
        <begin position="202"/>
        <end position="224"/>
    </location>
</feature>
<dbReference type="Proteomes" id="UP000694865">
    <property type="component" value="Unplaced"/>
</dbReference>
<dbReference type="GeneID" id="102805498"/>
<dbReference type="InterPro" id="IPR006028">
    <property type="entry name" value="GABAA/Glycine_rcpt"/>
</dbReference>
<keyword evidence="9 11" id="KW-0472">Membrane</keyword>
<dbReference type="SUPFAM" id="SSF90112">
    <property type="entry name" value="Neurotransmitter-gated ion-channel transmembrane pore"/>
    <property type="match status" value="1"/>
</dbReference>
<evidence type="ECO:0000256" key="2">
    <source>
        <dbReference type="ARBA" id="ARBA00004236"/>
    </source>
</evidence>
<dbReference type="Pfam" id="PF02932">
    <property type="entry name" value="Neur_chan_memb"/>
    <property type="match status" value="1"/>
</dbReference>
<evidence type="ECO:0000259" key="12">
    <source>
        <dbReference type="Pfam" id="PF02931"/>
    </source>
</evidence>
<sequence>MDGSVIDKFWTPDTFITNTKEEILHHTPKQNTLFRVSSNGDVMYSIRMTLIASCHMNLKYFPFDVQKCGIEIMSYAYTTRDIQLNWFDEDTNSIQVDDTVTLPQYILVGWHSGDSIIAYMTGNYSALTAHFLLERQIGFYLLQAYIPSSALVTISWLTLWIDPSASPARATLAITTALALITQSTWLRSEIPKVAYVTAIDIWLSTCLLVVFLILLEYALVYFLHKTASERHISAPSTDKCICKESNGSTPHSELQLQPDSNAPSTVSLDGSRLSVSCVSSRGDVVNHIRTNRFDDVDFKKVSQRVDKVCRVVFLLAFIIFAIGYWIVYPLTIVQ</sequence>
<dbReference type="Gene3D" id="1.20.58.390">
    <property type="entry name" value="Neurotransmitter-gated ion-channel transmembrane domain"/>
    <property type="match status" value="1"/>
</dbReference>
<evidence type="ECO:0000256" key="9">
    <source>
        <dbReference type="ARBA" id="ARBA00023136"/>
    </source>
</evidence>